<gene>
    <name evidence="2" type="ORF">A7U60_g5853</name>
</gene>
<protein>
    <submittedName>
        <fullName evidence="2">Uncharacterized protein</fullName>
    </submittedName>
</protein>
<dbReference type="EMBL" id="LNZH02000195">
    <property type="protein sequence ID" value="OCB87118.1"/>
    <property type="molecule type" value="Genomic_DNA"/>
</dbReference>
<name>A0A9Q5HW59_SANBA</name>
<sequence length="481" mass="53150">MSTTTSSPVLPVIEISPASPEEPQPEPYLPFTPLFPGCSRVMDDTYRPSLLTPPVQSWSLSPLRPLSERRPKLTGQGLKDEQFQALLRASKERSAVAASKKQHDLRKEVALKAHKNKQLERRALFLSKIGAPPSPTATSLPKTPPDSPAIFYYSLPSPGLCSPLALFEKLGLDDQDPEERGVRRVWVEQVDFRLPKQQKKQPKPVPDDVPEMPAPVRVETPSITLTTPEEEYDQPRTPQQRGHARKRSIPSLEQITERYSAQVDTAAPTPTRPRAPLPAFLNARRQSPSPPLPTEVPMVTVTAPAEPPRPRLACTGRIRFPSRSPSPPSDSDSSVATSKPLPALPSEAEISQRRMHALPPTPLTPPCLPALEIRTTHVPRTESTSPVHSRLTEANLHALNSRTSTAREMLSTIRRRTTVISCGNGRMQMYPPAPGTPPPAWRSAWQVEDEKQRRRHSAPADLPKTGRMGFMHPVLALPGGF</sequence>
<feature type="compositionally biased region" description="Pro residues" evidence="1">
    <location>
        <begin position="20"/>
        <end position="30"/>
    </location>
</feature>
<dbReference type="Proteomes" id="UP000757232">
    <property type="component" value="Unassembled WGS sequence"/>
</dbReference>
<evidence type="ECO:0000313" key="2">
    <source>
        <dbReference type="EMBL" id="OCB87118.1"/>
    </source>
</evidence>
<dbReference type="OrthoDB" id="3250108at2759"/>
<evidence type="ECO:0000256" key="1">
    <source>
        <dbReference type="SAM" id="MobiDB-lite"/>
    </source>
</evidence>
<evidence type="ECO:0000313" key="3">
    <source>
        <dbReference type="Proteomes" id="UP000757232"/>
    </source>
</evidence>
<feature type="region of interest" description="Disordered" evidence="1">
    <location>
        <begin position="302"/>
        <end position="341"/>
    </location>
</feature>
<feature type="region of interest" description="Disordered" evidence="1">
    <location>
        <begin position="448"/>
        <end position="467"/>
    </location>
</feature>
<proteinExistence type="predicted"/>
<reference evidence="2" key="1">
    <citation type="submission" date="2016-06" db="EMBL/GenBank/DDBJ databases">
        <title>Draft Genome sequence of the fungus Inonotus baumii.</title>
        <authorList>
            <person name="Zhu H."/>
            <person name="Lin W."/>
        </authorList>
    </citation>
    <scope>NUCLEOTIDE SEQUENCE</scope>
    <source>
        <strain evidence="2">821</strain>
    </source>
</reference>
<keyword evidence="3" id="KW-1185">Reference proteome</keyword>
<dbReference type="AlphaFoldDB" id="A0A9Q5HW59"/>
<comment type="caution">
    <text evidence="2">The sequence shown here is derived from an EMBL/GenBank/DDBJ whole genome shotgun (WGS) entry which is preliminary data.</text>
</comment>
<accession>A0A9Q5HW59</accession>
<feature type="region of interest" description="Disordered" evidence="1">
    <location>
        <begin position="195"/>
        <end position="252"/>
    </location>
</feature>
<feature type="region of interest" description="Disordered" evidence="1">
    <location>
        <begin position="1"/>
        <end position="30"/>
    </location>
</feature>
<organism evidence="2 3">
    <name type="scientific">Sanghuangporus baumii</name>
    <name type="common">Phellinus baumii</name>
    <dbReference type="NCBI Taxonomy" id="108892"/>
    <lineage>
        <taxon>Eukaryota</taxon>
        <taxon>Fungi</taxon>
        <taxon>Dikarya</taxon>
        <taxon>Basidiomycota</taxon>
        <taxon>Agaricomycotina</taxon>
        <taxon>Agaricomycetes</taxon>
        <taxon>Hymenochaetales</taxon>
        <taxon>Hymenochaetaceae</taxon>
        <taxon>Sanghuangporus</taxon>
    </lineage>
</organism>